<feature type="domain" description="Sulfatase N-terminal" evidence="7">
    <location>
        <begin position="269"/>
        <end position="541"/>
    </location>
</feature>
<dbReference type="EMBL" id="BAABCV010000003">
    <property type="protein sequence ID" value="GAA4090376.1"/>
    <property type="molecule type" value="Genomic_DNA"/>
</dbReference>
<organism evidence="8 9">
    <name type="scientific">Mucilaginibacter panaciglaebae</name>
    <dbReference type="NCBI Taxonomy" id="502331"/>
    <lineage>
        <taxon>Bacteria</taxon>
        <taxon>Pseudomonadati</taxon>
        <taxon>Bacteroidota</taxon>
        <taxon>Sphingobacteriia</taxon>
        <taxon>Sphingobacteriales</taxon>
        <taxon>Sphingobacteriaceae</taxon>
        <taxon>Mucilaginibacter</taxon>
    </lineage>
</organism>
<evidence type="ECO:0000256" key="4">
    <source>
        <dbReference type="ARBA" id="ARBA00022989"/>
    </source>
</evidence>
<name>A0ABP7WKG8_9SPHI</name>
<evidence type="ECO:0000259" key="7">
    <source>
        <dbReference type="Pfam" id="PF00884"/>
    </source>
</evidence>
<dbReference type="PANTHER" id="PTHR47371">
    <property type="entry name" value="LIPOTEICHOIC ACID SYNTHASE"/>
    <property type="match status" value="1"/>
</dbReference>
<feature type="transmembrane region" description="Helical" evidence="6">
    <location>
        <begin position="12"/>
        <end position="32"/>
    </location>
</feature>
<feature type="transmembrane region" description="Helical" evidence="6">
    <location>
        <begin position="138"/>
        <end position="160"/>
    </location>
</feature>
<keyword evidence="2" id="KW-1003">Cell membrane</keyword>
<comment type="caution">
    <text evidence="8">The sequence shown here is derived from an EMBL/GenBank/DDBJ whole genome shotgun (WGS) entry which is preliminary data.</text>
</comment>
<dbReference type="InterPro" id="IPR012160">
    <property type="entry name" value="LtaS-like"/>
</dbReference>
<dbReference type="PIRSF" id="PIRSF005091">
    <property type="entry name" value="Mmb_sulf_HI1246"/>
    <property type="match status" value="1"/>
</dbReference>
<keyword evidence="4 6" id="KW-1133">Transmembrane helix</keyword>
<dbReference type="InterPro" id="IPR017850">
    <property type="entry name" value="Alkaline_phosphatase_core_sf"/>
</dbReference>
<comment type="subcellular location">
    <subcellularLocation>
        <location evidence="1">Cell membrane</location>
        <topology evidence="1">Multi-pass membrane protein</topology>
    </subcellularLocation>
</comment>
<evidence type="ECO:0000256" key="2">
    <source>
        <dbReference type="ARBA" id="ARBA00022475"/>
    </source>
</evidence>
<proteinExistence type="predicted"/>
<dbReference type="InterPro" id="IPR000917">
    <property type="entry name" value="Sulfatase_N"/>
</dbReference>
<accession>A0ABP7WKG8</accession>
<dbReference type="Gene3D" id="3.40.720.10">
    <property type="entry name" value="Alkaline Phosphatase, subunit A"/>
    <property type="match status" value="1"/>
</dbReference>
<feature type="transmembrane region" description="Helical" evidence="6">
    <location>
        <begin position="172"/>
        <end position="193"/>
    </location>
</feature>
<evidence type="ECO:0000256" key="5">
    <source>
        <dbReference type="ARBA" id="ARBA00023136"/>
    </source>
</evidence>
<evidence type="ECO:0000256" key="6">
    <source>
        <dbReference type="SAM" id="Phobius"/>
    </source>
</evidence>
<evidence type="ECO:0000256" key="3">
    <source>
        <dbReference type="ARBA" id="ARBA00022692"/>
    </source>
</evidence>
<dbReference type="CDD" id="cd16015">
    <property type="entry name" value="LTA_synthase"/>
    <property type="match status" value="1"/>
</dbReference>
<dbReference type="Proteomes" id="UP001500841">
    <property type="component" value="Unassembled WGS sequence"/>
</dbReference>
<keyword evidence="5 6" id="KW-0472">Membrane</keyword>
<feature type="transmembrane region" description="Helical" evidence="6">
    <location>
        <begin position="87"/>
        <end position="108"/>
    </location>
</feature>
<sequence>MLRSLFSFIRFYIFWLLFFALTRVVFEIYFHAKLQGATFADILKTYLYGIRMDASATAYIAIIPLLIFTINWLSGNKKHIHPIWLKIYTWFCLFCISLIAVVDLGIFAEWGAKVNFRAFDTLYNSPAESMSSTASSPIVLNLTIMAGLFVAGALLSNYIIDYRFKKPAENTGSKVLWSVLLTGLNFIILRGTLTPDPINQSAGYFSDNQLLDLSAQNTEWNLFNNIFENLRKPYNPYLFLPPNDAKKLVAEAFKTPKDTTIHILTTDKPNVVIIQLESFTADLIESLGGEKGDAPNFEKFIKEGVLFHNIYSAGDRTDKGLIAILSGFPSQAIRTIVVDTTKQRKLPSLITDFKSAGYTTSYFYGGSADYMSFDTYMHDHHIDQIIDRHTMRESEIGSTWGAFDNVLLNKHVAYLNKQTKPFFSLLQTSTNHEPFVLPVKGHFKGKDVADRFRSTAWFTDSCLNAYFEQAKKQAWYKNTLFILVADHGHRLPKSTAGAFSPQKYHIPLLFMGDVLKPEYKGTIVNKLGNQIDIAATLLAQVNMPAQKFGWSKNLLNPYAPAFAFYDWDNGFGFMTPEQAVSYDNQGRRMIYVKNKNADKAVTEKTLLTGKAFMQQIFTEYLAY</sequence>
<dbReference type="PANTHER" id="PTHR47371:SF3">
    <property type="entry name" value="PHOSPHOGLYCEROL TRANSFERASE I"/>
    <property type="match status" value="1"/>
</dbReference>
<dbReference type="SUPFAM" id="SSF53649">
    <property type="entry name" value="Alkaline phosphatase-like"/>
    <property type="match status" value="1"/>
</dbReference>
<keyword evidence="9" id="KW-1185">Reference proteome</keyword>
<evidence type="ECO:0000313" key="9">
    <source>
        <dbReference type="Proteomes" id="UP001500841"/>
    </source>
</evidence>
<evidence type="ECO:0000313" key="8">
    <source>
        <dbReference type="EMBL" id="GAA4090376.1"/>
    </source>
</evidence>
<reference evidence="9" key="1">
    <citation type="journal article" date="2019" name="Int. J. Syst. Evol. Microbiol.">
        <title>The Global Catalogue of Microorganisms (GCM) 10K type strain sequencing project: providing services to taxonomists for standard genome sequencing and annotation.</title>
        <authorList>
            <consortium name="The Broad Institute Genomics Platform"/>
            <consortium name="The Broad Institute Genome Sequencing Center for Infectious Disease"/>
            <person name="Wu L."/>
            <person name="Ma J."/>
        </authorList>
    </citation>
    <scope>NUCLEOTIDE SEQUENCE [LARGE SCALE GENOMIC DNA]</scope>
    <source>
        <strain evidence="9">JCM 17085</strain>
    </source>
</reference>
<feature type="transmembrane region" description="Helical" evidence="6">
    <location>
        <begin position="56"/>
        <end position="75"/>
    </location>
</feature>
<dbReference type="InterPro" id="IPR050448">
    <property type="entry name" value="OpgB/LTA_synthase_biosynth"/>
</dbReference>
<keyword evidence="3 6" id="KW-0812">Transmembrane</keyword>
<protein>
    <submittedName>
        <fullName evidence="8">Alkaline phosphatase family protein</fullName>
    </submittedName>
</protein>
<dbReference type="Gene3D" id="3.30.1120.80">
    <property type="match status" value="1"/>
</dbReference>
<evidence type="ECO:0000256" key="1">
    <source>
        <dbReference type="ARBA" id="ARBA00004651"/>
    </source>
</evidence>
<dbReference type="Pfam" id="PF00884">
    <property type="entry name" value="Sulfatase"/>
    <property type="match status" value="1"/>
</dbReference>
<gene>
    <name evidence="8" type="ORF">GCM10022392_09890</name>
</gene>
<dbReference type="RefSeq" id="WP_345101370.1">
    <property type="nucleotide sequence ID" value="NZ_BAABCV010000003.1"/>
</dbReference>